<dbReference type="EMBL" id="AAKN02054606">
    <property type="status" value="NOT_ANNOTATED_CDS"/>
    <property type="molecule type" value="Genomic_DNA"/>
</dbReference>
<dbReference type="GO" id="GO:0007099">
    <property type="term" value="P:centriole replication"/>
    <property type="evidence" value="ECO:0007669"/>
    <property type="project" value="Ensembl"/>
</dbReference>
<keyword evidence="6" id="KW-0206">Cytoskeleton</keyword>
<dbReference type="InterPro" id="IPR003603">
    <property type="entry name" value="U2A'_phosphoprotein32A_C"/>
</dbReference>
<feature type="compositionally biased region" description="Polar residues" evidence="12">
    <location>
        <begin position="390"/>
        <end position="399"/>
    </location>
</feature>
<dbReference type="SMART" id="SM00446">
    <property type="entry name" value="LRRcap"/>
    <property type="match status" value="1"/>
</dbReference>
<evidence type="ECO:0000256" key="11">
    <source>
        <dbReference type="SAM" id="Coils"/>
    </source>
</evidence>
<accession>H0VDB2</accession>
<dbReference type="GO" id="GO:0034451">
    <property type="term" value="C:centriolar satellite"/>
    <property type="evidence" value="ECO:0007669"/>
    <property type="project" value="Ensembl"/>
</dbReference>
<reference evidence="14" key="2">
    <citation type="submission" date="2025-08" db="UniProtKB">
        <authorList>
            <consortium name="Ensembl"/>
        </authorList>
    </citation>
    <scope>IDENTIFICATION</scope>
    <source>
        <strain evidence="14">2N</strain>
    </source>
</reference>
<dbReference type="PROSITE" id="PS51450">
    <property type="entry name" value="LRR"/>
    <property type="match status" value="2"/>
</dbReference>
<evidence type="ECO:0000313" key="15">
    <source>
        <dbReference type="Proteomes" id="UP000005447"/>
    </source>
</evidence>
<evidence type="ECO:0000256" key="10">
    <source>
        <dbReference type="ARBA" id="ARBA00070210"/>
    </source>
</evidence>
<evidence type="ECO:0000256" key="3">
    <source>
        <dbReference type="ARBA" id="ARBA00022614"/>
    </source>
</evidence>
<dbReference type="InterPro" id="IPR032675">
    <property type="entry name" value="LRR_dom_sf"/>
</dbReference>
<evidence type="ECO:0000256" key="12">
    <source>
        <dbReference type="SAM" id="MobiDB-lite"/>
    </source>
</evidence>
<dbReference type="InterPro" id="IPR001611">
    <property type="entry name" value="Leu-rich_rpt"/>
</dbReference>
<protein>
    <recommendedName>
        <fullName evidence="10">Centrosomal protein of 72 kDa</fullName>
    </recommendedName>
</protein>
<dbReference type="Gene3D" id="1.10.287.1490">
    <property type="match status" value="1"/>
</dbReference>
<evidence type="ECO:0000256" key="9">
    <source>
        <dbReference type="ARBA" id="ARBA00064594"/>
    </source>
</evidence>
<feature type="coiled-coil region" evidence="11">
    <location>
        <begin position="500"/>
        <end position="624"/>
    </location>
</feature>
<dbReference type="GO" id="GO:0033566">
    <property type="term" value="P:gamma-tubulin complex localization"/>
    <property type="evidence" value="ECO:0007669"/>
    <property type="project" value="Ensembl"/>
</dbReference>
<keyword evidence="4" id="KW-0677">Repeat</keyword>
<name>H0VDB2_CAVPO</name>
<evidence type="ECO:0000256" key="7">
    <source>
        <dbReference type="ARBA" id="ARBA00059385"/>
    </source>
</evidence>
<evidence type="ECO:0000259" key="13">
    <source>
        <dbReference type="SMART" id="SM00446"/>
    </source>
</evidence>
<keyword evidence="5 11" id="KW-0175">Coiled coil</keyword>
<sequence length="648" mass="72410">MAPGSRLVLSEDMVRERSGLGPHRDLAELESLSIPGTYQETISHLGSSLMHLTGLKSLDLSHNSLVSLEGIQYLVSLERLNLYYNCISSLAEVFRLHTLTELQDVDLRLNPVVKSEPDYRLFVLHMLPRLRQLDDRLVRESERKASQWHFALEDSLDSKESLPPALKVGRPHHSRSRCADTSAKKCLAMDADDEAVLNLIAECEWDLTNPPGSMSSSQEQEATFHRTQESRHLLSPPSVQHQCGDPSRRGHDKRRASSSVCYPKQPPPHQHCGDLSLQHGEPKTCCSHSSHLSASTYPDSADIEDSSSSSQKPSLSSQKLSKPLPVPERHRKYRMPGERVQMLSDQACLSHPERAVGPQGLTESLSTQDSSGSGGRSQRAFSFSGAPEAENQTSRSMSDSKVPPPTSHSAAPLGKRAVLEMMLLEAFLDLVDKYWNGCRSLHGNQAFLGQARHILSSVQELVAAQGSTMTEDEEVSYLALENQSLHLRLAEQQQQYTTTMTEVTAELSSTQREMDTLRQHLDRSLEENNSLKSLLFNMKKEVKDGETAAALNAQISGLQTSVRQLSDEIVELTQQLQHYDKIQELTQMLQESHSSLVSTNEHLLQELSRERAQHRAEVEQMHWSFQELKKITALFPPRRGSLEGCPSC</sequence>
<keyword evidence="15" id="KW-1185">Reference proteome</keyword>
<organism evidence="14 15">
    <name type="scientific">Cavia porcellus</name>
    <name type="common">Guinea pig</name>
    <dbReference type="NCBI Taxonomy" id="10141"/>
    <lineage>
        <taxon>Eukaryota</taxon>
        <taxon>Metazoa</taxon>
        <taxon>Chordata</taxon>
        <taxon>Craniata</taxon>
        <taxon>Vertebrata</taxon>
        <taxon>Euteleostomi</taxon>
        <taxon>Mammalia</taxon>
        <taxon>Eutheria</taxon>
        <taxon>Euarchontoglires</taxon>
        <taxon>Glires</taxon>
        <taxon>Rodentia</taxon>
        <taxon>Hystricomorpha</taxon>
        <taxon>Caviidae</taxon>
        <taxon>Cavia</taxon>
    </lineage>
</organism>
<feature type="compositionally biased region" description="Polar residues" evidence="12">
    <location>
        <begin position="210"/>
        <end position="221"/>
    </location>
</feature>
<comment type="function">
    <text evidence="7">Involved in the recruitment of key centrosomal proteins to the centrosome. Provides centrosomal microtubule-nucleation activity on the gamma-tubulin ring complexes (gamma-TuRCs) and has critical roles in forming a focused bipolar spindle, which is needed for proper tension generation between sister chromatids. Required for localization of KIZ, AKAP9 and gamma-tubulin ring complexes (gamma-TuRCs). Involved in centriole duplication. Required for CDK5RAP22, CEP152, WDR62 and CEP63 centrosomal localization and promotes the centrosomal localization of CDK2.</text>
</comment>
<dbReference type="AlphaFoldDB" id="H0VDB2"/>
<feature type="compositionally biased region" description="Low complexity" evidence="12">
    <location>
        <begin position="306"/>
        <end position="323"/>
    </location>
</feature>
<evidence type="ECO:0000256" key="6">
    <source>
        <dbReference type="ARBA" id="ARBA00023212"/>
    </source>
</evidence>
<reference evidence="14" key="3">
    <citation type="submission" date="2025-09" db="UniProtKB">
        <authorList>
            <consortium name="Ensembl"/>
        </authorList>
    </citation>
    <scope>IDENTIFICATION</scope>
    <source>
        <strain evidence="14">2N</strain>
    </source>
</reference>
<dbReference type="Ensembl" id="ENSCPOT00000008942.3">
    <property type="protein sequence ID" value="ENSCPOP00000007959.3"/>
    <property type="gene ID" value="ENSCPOG00000008862.4"/>
</dbReference>
<dbReference type="eggNOG" id="ENOG502QV2Y">
    <property type="taxonomic scope" value="Eukaryota"/>
</dbReference>
<evidence type="ECO:0000256" key="2">
    <source>
        <dbReference type="ARBA" id="ARBA00022490"/>
    </source>
</evidence>
<dbReference type="PANTHER" id="PTHR23311">
    <property type="entry name" value="HEAT SHOCK REGULATED 2"/>
    <property type="match status" value="1"/>
</dbReference>
<dbReference type="FunCoup" id="H0VDB2">
    <property type="interactions" value="668"/>
</dbReference>
<evidence type="ECO:0000256" key="1">
    <source>
        <dbReference type="ARBA" id="ARBA00004300"/>
    </source>
</evidence>
<evidence type="ECO:0000256" key="8">
    <source>
        <dbReference type="ARBA" id="ARBA00061023"/>
    </source>
</evidence>
<feature type="region of interest" description="Disordered" evidence="12">
    <location>
        <begin position="208"/>
        <end position="329"/>
    </location>
</feature>
<dbReference type="GeneTree" id="ENSGT00530000063884"/>
<keyword evidence="2" id="KW-0963">Cytoplasm</keyword>
<proteinExistence type="inferred from homology"/>
<dbReference type="Gene3D" id="3.80.10.10">
    <property type="entry name" value="Ribonuclease Inhibitor"/>
    <property type="match status" value="1"/>
</dbReference>
<dbReference type="InterPro" id="IPR003591">
    <property type="entry name" value="Leu-rich_rpt_typical-subtyp"/>
</dbReference>
<dbReference type="Bgee" id="ENSCPOG00000008862">
    <property type="expression patterns" value="Expressed in testis and 8 other cell types or tissues"/>
</dbReference>
<keyword evidence="3" id="KW-0433">Leucine-rich repeat</keyword>
<dbReference type="GO" id="GO:1904779">
    <property type="term" value="P:regulation of protein localization to centrosome"/>
    <property type="evidence" value="ECO:0007669"/>
    <property type="project" value="Ensembl"/>
</dbReference>
<comment type="subcellular location">
    <subcellularLocation>
        <location evidence="1">Cytoplasm</location>
        <location evidence="1">Cytoskeleton</location>
        <location evidence="1">Microtubule organizing center</location>
        <location evidence="1">Centrosome</location>
    </subcellularLocation>
</comment>
<reference evidence="15" key="1">
    <citation type="journal article" date="2011" name="Nature">
        <title>A high-resolution map of human evolutionary constraint using 29 mammals.</title>
        <authorList>
            <person name="Lindblad-Toh K."/>
            <person name="Garber M."/>
            <person name="Zuk O."/>
            <person name="Lin M.F."/>
            <person name="Parker B.J."/>
            <person name="Washietl S."/>
            <person name="Kheradpour P."/>
            <person name="Ernst J."/>
            <person name="Jordan G."/>
            <person name="Mauceli E."/>
            <person name="Ward L.D."/>
            <person name="Lowe C.B."/>
            <person name="Holloway A.K."/>
            <person name="Clamp M."/>
            <person name="Gnerre S."/>
            <person name="Alfoldi J."/>
            <person name="Beal K."/>
            <person name="Chang J."/>
            <person name="Clawson H."/>
            <person name="Cuff J."/>
            <person name="Di Palma F."/>
            <person name="Fitzgerald S."/>
            <person name="Flicek P."/>
            <person name="Guttman M."/>
            <person name="Hubisz M.J."/>
            <person name="Jaffe D.B."/>
            <person name="Jungreis I."/>
            <person name="Kent W.J."/>
            <person name="Kostka D."/>
            <person name="Lara M."/>
            <person name="Martins A.L."/>
            <person name="Massingham T."/>
            <person name="Moltke I."/>
            <person name="Raney B.J."/>
            <person name="Rasmussen M.D."/>
            <person name="Robinson J."/>
            <person name="Stark A."/>
            <person name="Vilella A.J."/>
            <person name="Wen J."/>
            <person name="Xie X."/>
            <person name="Zody M.C."/>
            <person name="Baldwin J."/>
            <person name="Bloom T."/>
            <person name="Chin C.W."/>
            <person name="Heiman D."/>
            <person name="Nicol R."/>
            <person name="Nusbaum C."/>
            <person name="Young S."/>
            <person name="Wilkinson J."/>
            <person name="Worley K.C."/>
            <person name="Kovar C.L."/>
            <person name="Muzny D.M."/>
            <person name="Gibbs R.A."/>
            <person name="Cree A."/>
            <person name="Dihn H.H."/>
            <person name="Fowler G."/>
            <person name="Jhangiani S."/>
            <person name="Joshi V."/>
            <person name="Lee S."/>
            <person name="Lewis L.R."/>
            <person name="Nazareth L.V."/>
            <person name="Okwuonu G."/>
            <person name="Santibanez J."/>
            <person name="Warren W.C."/>
            <person name="Mardis E.R."/>
            <person name="Weinstock G.M."/>
            <person name="Wilson R.K."/>
            <person name="Delehaunty K."/>
            <person name="Dooling D."/>
            <person name="Fronik C."/>
            <person name="Fulton L."/>
            <person name="Fulton B."/>
            <person name="Graves T."/>
            <person name="Minx P."/>
            <person name="Sodergren E."/>
            <person name="Birney E."/>
            <person name="Margulies E.H."/>
            <person name="Herrero J."/>
            <person name="Green E.D."/>
            <person name="Haussler D."/>
            <person name="Siepel A."/>
            <person name="Goldman N."/>
            <person name="Pollard K.S."/>
            <person name="Pedersen J.S."/>
            <person name="Lander E.S."/>
            <person name="Kellis M."/>
        </authorList>
    </citation>
    <scope>NUCLEOTIDE SEQUENCE [LARGE SCALE GENOMIC DNA]</scope>
    <source>
        <strain evidence="15">2N</strain>
    </source>
</reference>
<dbReference type="GO" id="GO:0036064">
    <property type="term" value="C:ciliary basal body"/>
    <property type="evidence" value="ECO:0007669"/>
    <property type="project" value="Ensembl"/>
</dbReference>
<evidence type="ECO:0000256" key="4">
    <source>
        <dbReference type="ARBA" id="ARBA00022737"/>
    </source>
</evidence>
<dbReference type="FunFam" id="3.80.10.10:FF:000489">
    <property type="entry name" value="Centrosomal protein of 72 kDa"/>
    <property type="match status" value="1"/>
</dbReference>
<dbReference type="SMART" id="SM00369">
    <property type="entry name" value="LRR_TYP"/>
    <property type="match status" value="2"/>
</dbReference>
<dbReference type="OMA" id="HPRAKCT"/>
<feature type="compositionally biased region" description="Polar residues" evidence="12">
    <location>
        <begin position="286"/>
        <end position="298"/>
    </location>
</feature>
<dbReference type="GO" id="GO:0005829">
    <property type="term" value="C:cytosol"/>
    <property type="evidence" value="ECO:0007669"/>
    <property type="project" value="Ensembl"/>
</dbReference>
<dbReference type="SUPFAM" id="SSF52058">
    <property type="entry name" value="L domain-like"/>
    <property type="match status" value="1"/>
</dbReference>
<dbReference type="GO" id="GO:0007051">
    <property type="term" value="P:spindle organization"/>
    <property type="evidence" value="ECO:0007669"/>
    <property type="project" value="Ensembl"/>
</dbReference>
<comment type="similarity">
    <text evidence="8">Belongs to the CEP72 family.</text>
</comment>
<dbReference type="HOGENOM" id="CLU_027497_0_0_1"/>
<dbReference type="Pfam" id="PF14580">
    <property type="entry name" value="LRR_9"/>
    <property type="match status" value="1"/>
</dbReference>
<dbReference type="PANTHER" id="PTHR23311:SF7">
    <property type="entry name" value="CENTROSOMAL PROTEIN OF 72 KDA"/>
    <property type="match status" value="1"/>
</dbReference>
<dbReference type="VEuPathDB" id="HostDB:ENSCPOG00000008862"/>
<feature type="compositionally biased region" description="Basic and acidic residues" evidence="12">
    <location>
        <begin position="222"/>
        <end position="232"/>
    </location>
</feature>
<comment type="subunit">
    <text evidence="9">Interacts with KIZ, PCM1 and CDK5RAP2.</text>
</comment>
<evidence type="ECO:0000313" key="14">
    <source>
        <dbReference type="Ensembl" id="ENSCPOP00000007959.3"/>
    </source>
</evidence>
<gene>
    <name evidence="14" type="primary">CEP72</name>
</gene>
<dbReference type="GO" id="GO:0042802">
    <property type="term" value="F:identical protein binding"/>
    <property type="evidence" value="ECO:0007669"/>
    <property type="project" value="Ensembl"/>
</dbReference>
<dbReference type="STRING" id="10141.ENSCPOP00000007959"/>
<feature type="domain" description="U2A'/phosphoprotein 32 family A C-terminal" evidence="13">
    <location>
        <begin position="116"/>
        <end position="134"/>
    </location>
</feature>
<feature type="region of interest" description="Disordered" evidence="12">
    <location>
        <begin position="354"/>
        <end position="411"/>
    </location>
</feature>
<dbReference type="Proteomes" id="UP000005447">
    <property type="component" value="Unassembled WGS sequence"/>
</dbReference>
<dbReference type="InterPro" id="IPR055320">
    <property type="entry name" value="CEP72-like"/>
</dbReference>
<dbReference type="InParanoid" id="H0VDB2"/>
<feature type="compositionally biased region" description="Low complexity" evidence="12">
    <location>
        <begin position="376"/>
        <end position="385"/>
    </location>
</feature>
<evidence type="ECO:0000256" key="5">
    <source>
        <dbReference type="ARBA" id="ARBA00023054"/>
    </source>
</evidence>